<reference evidence="2" key="1">
    <citation type="journal article" date="2017" name="Nature">
        <title>Asgard archaea illuminate the origin of eukaryotic cellular complexity.</title>
        <authorList>
            <person name="Zaremba-Niedzwiedzka K."/>
            <person name="Caceres E.F."/>
            <person name="Saw J.H."/>
            <person name="Backstrom D."/>
            <person name="Juzokaite L."/>
            <person name="Vancaester E."/>
            <person name="Seitz K.W."/>
            <person name="Anantharaman K."/>
            <person name="Starnawski P."/>
            <person name="Kjeldsen K.U."/>
            <person name="Scott M.B."/>
            <person name="Nunoura T."/>
            <person name="Banfield J.F."/>
            <person name="Schramm A."/>
            <person name="Baker B.J."/>
            <person name="Spang A."/>
            <person name="Ettema T.J.G."/>
        </authorList>
    </citation>
    <scope>NUCLEOTIDE SEQUENCE</scope>
    <source>
        <strain evidence="2">LCB_4</strain>
    </source>
</reference>
<dbReference type="InterPro" id="IPR019293">
    <property type="entry name" value="ThiN"/>
</dbReference>
<evidence type="ECO:0000259" key="1">
    <source>
        <dbReference type="Pfam" id="PF10120"/>
    </source>
</evidence>
<dbReference type="Gene3D" id="3.40.225.10">
    <property type="entry name" value="Class II aldolase/adducin N-terminal domain"/>
    <property type="match status" value="1"/>
</dbReference>
<evidence type="ECO:0000313" key="3">
    <source>
        <dbReference type="Proteomes" id="UP000186851"/>
    </source>
</evidence>
<keyword evidence="2" id="KW-0418">Kinase</keyword>
<dbReference type="EMBL" id="CP091871">
    <property type="protein sequence ID" value="WEU41006.1"/>
    <property type="molecule type" value="Genomic_DNA"/>
</dbReference>
<dbReference type="Pfam" id="PF10120">
    <property type="entry name" value="ThiN"/>
    <property type="match status" value="1"/>
</dbReference>
<dbReference type="Proteomes" id="UP000186851">
    <property type="component" value="Chromosome"/>
</dbReference>
<dbReference type="InterPro" id="IPR036409">
    <property type="entry name" value="Aldolase_II/adducin_N_sf"/>
</dbReference>
<reference evidence="2" key="2">
    <citation type="journal article" date="2022" name="Nat. Microbiol.">
        <title>A closed Candidatus Odinarchaeum chromosome exposes Asgard archaeal viruses.</title>
        <authorList>
            <person name="Tamarit D."/>
            <person name="Caceres E.F."/>
            <person name="Krupovic M."/>
            <person name="Nijland R."/>
            <person name="Eme L."/>
            <person name="Robinson N.P."/>
            <person name="Ettema T.J.G."/>
        </authorList>
    </citation>
    <scope>NUCLEOTIDE SEQUENCE</scope>
    <source>
        <strain evidence="2">LCB_4</strain>
    </source>
</reference>
<feature type="domain" description="Thiamine-phosphate synthase ThiN" evidence="1">
    <location>
        <begin position="11"/>
        <end position="180"/>
    </location>
</feature>
<keyword evidence="2" id="KW-0808">Transferase</keyword>
<sequence length="200" mass="22519">MDEQAQILGALVKAVQIIEQCREFSLIVPEVRVNIVYALPNAKTTEDIAGIDGRLTVVNGYPRAAGLPRFGASDHMARAILEIRKYRPEIRAGINFKYNDQLRKIIAEYAKLNGLSTGCIERANEPEEEKLSIVKSMPWKIKYLKETYGFIPDIFYETAGWGKEPLFVVIGLEPVKVASISVEVAKEYAKTQSNFIKRKV</sequence>
<dbReference type="KEGG" id="oyw:OdinLCB4_003650"/>
<evidence type="ECO:0000313" key="2">
    <source>
        <dbReference type="EMBL" id="WEU41006.1"/>
    </source>
</evidence>
<organism evidence="2 3">
    <name type="scientific">Odinarchaeota yellowstonii (strain LCB_4)</name>
    <dbReference type="NCBI Taxonomy" id="1841599"/>
    <lineage>
        <taxon>Archaea</taxon>
        <taxon>Promethearchaeati</taxon>
        <taxon>Candidatus Odinarchaeota</taxon>
        <taxon>Candidatus Odinarchaeia</taxon>
        <taxon>Candidatus Odinarchaeales</taxon>
        <taxon>Candidatus Odinarchaeaceae</taxon>
        <taxon>Candidatus Odinarchaeum</taxon>
    </lineage>
</organism>
<dbReference type="SUPFAM" id="SSF53639">
    <property type="entry name" value="AraD/HMP-PK domain-like"/>
    <property type="match status" value="1"/>
</dbReference>
<proteinExistence type="predicted"/>
<dbReference type="PANTHER" id="PTHR40730:SF4">
    <property type="entry name" value="TRANSCRIPTIONAL REGULATOR"/>
    <property type="match status" value="1"/>
</dbReference>
<accession>A0AAF0IC44</accession>
<dbReference type="GO" id="GO:0016301">
    <property type="term" value="F:kinase activity"/>
    <property type="evidence" value="ECO:0007669"/>
    <property type="project" value="UniProtKB-KW"/>
</dbReference>
<dbReference type="AlphaFoldDB" id="A0AAF0IC44"/>
<dbReference type="PANTHER" id="PTHR40730">
    <property type="entry name" value="TRANSCRIPTIONAL REGULATOR PROTEIN-LIKE PROTEIN"/>
    <property type="match status" value="1"/>
</dbReference>
<protein>
    <submittedName>
        <fullName evidence="2">Phosphomethylpyrimidine kinase</fullName>
    </submittedName>
</protein>
<name>A0AAF0IC44_ODILC</name>
<gene>
    <name evidence="2" type="ORF">OdinLCB4_003650</name>
</gene>